<organism evidence="3 4">
    <name type="scientific">Auricularia subglabra (strain TFB-10046 / SS5)</name>
    <name type="common">White-rot fungus</name>
    <name type="synonym">Auricularia delicata (strain TFB10046)</name>
    <dbReference type="NCBI Taxonomy" id="717982"/>
    <lineage>
        <taxon>Eukaryota</taxon>
        <taxon>Fungi</taxon>
        <taxon>Dikarya</taxon>
        <taxon>Basidiomycota</taxon>
        <taxon>Agaricomycotina</taxon>
        <taxon>Agaricomycetes</taxon>
        <taxon>Auriculariales</taxon>
        <taxon>Auriculariaceae</taxon>
        <taxon>Auricularia</taxon>
    </lineage>
</organism>
<keyword evidence="1" id="KW-0175">Coiled coil</keyword>
<reference evidence="4" key="1">
    <citation type="journal article" date="2012" name="Science">
        <title>The Paleozoic origin of enzymatic lignin decomposition reconstructed from 31 fungal genomes.</title>
        <authorList>
            <person name="Floudas D."/>
            <person name="Binder M."/>
            <person name="Riley R."/>
            <person name="Barry K."/>
            <person name="Blanchette R.A."/>
            <person name="Henrissat B."/>
            <person name="Martinez A.T."/>
            <person name="Otillar R."/>
            <person name="Spatafora J.W."/>
            <person name="Yadav J.S."/>
            <person name="Aerts A."/>
            <person name="Benoit I."/>
            <person name="Boyd A."/>
            <person name="Carlson A."/>
            <person name="Copeland A."/>
            <person name="Coutinho P.M."/>
            <person name="de Vries R.P."/>
            <person name="Ferreira P."/>
            <person name="Findley K."/>
            <person name="Foster B."/>
            <person name="Gaskell J."/>
            <person name="Glotzer D."/>
            <person name="Gorecki P."/>
            <person name="Heitman J."/>
            <person name="Hesse C."/>
            <person name="Hori C."/>
            <person name="Igarashi K."/>
            <person name="Jurgens J.A."/>
            <person name="Kallen N."/>
            <person name="Kersten P."/>
            <person name="Kohler A."/>
            <person name="Kuees U."/>
            <person name="Kumar T.K.A."/>
            <person name="Kuo A."/>
            <person name="LaButti K."/>
            <person name="Larrondo L.F."/>
            <person name="Lindquist E."/>
            <person name="Ling A."/>
            <person name="Lombard V."/>
            <person name="Lucas S."/>
            <person name="Lundell T."/>
            <person name="Martin R."/>
            <person name="McLaughlin D.J."/>
            <person name="Morgenstern I."/>
            <person name="Morin E."/>
            <person name="Murat C."/>
            <person name="Nagy L.G."/>
            <person name="Nolan M."/>
            <person name="Ohm R.A."/>
            <person name="Patyshakuliyeva A."/>
            <person name="Rokas A."/>
            <person name="Ruiz-Duenas F.J."/>
            <person name="Sabat G."/>
            <person name="Salamov A."/>
            <person name="Samejima M."/>
            <person name="Schmutz J."/>
            <person name="Slot J.C."/>
            <person name="St John F."/>
            <person name="Stenlid J."/>
            <person name="Sun H."/>
            <person name="Sun S."/>
            <person name="Syed K."/>
            <person name="Tsang A."/>
            <person name="Wiebenga A."/>
            <person name="Young D."/>
            <person name="Pisabarro A."/>
            <person name="Eastwood D.C."/>
            <person name="Martin F."/>
            <person name="Cullen D."/>
            <person name="Grigoriev I.V."/>
            <person name="Hibbett D.S."/>
        </authorList>
    </citation>
    <scope>NUCLEOTIDE SEQUENCE [LARGE SCALE GENOMIC DNA]</scope>
    <source>
        <strain evidence="4">TFB10046</strain>
    </source>
</reference>
<evidence type="ECO:0000313" key="3">
    <source>
        <dbReference type="EMBL" id="EJD37354.1"/>
    </source>
</evidence>
<feature type="region of interest" description="Disordered" evidence="2">
    <location>
        <begin position="1"/>
        <end position="23"/>
    </location>
</feature>
<feature type="compositionally biased region" description="Basic and acidic residues" evidence="2">
    <location>
        <begin position="137"/>
        <end position="155"/>
    </location>
</feature>
<evidence type="ECO:0000256" key="2">
    <source>
        <dbReference type="SAM" id="MobiDB-lite"/>
    </source>
</evidence>
<accession>J0CZV3</accession>
<feature type="region of interest" description="Disordered" evidence="2">
    <location>
        <begin position="300"/>
        <end position="344"/>
    </location>
</feature>
<name>J0CZV3_AURST</name>
<sequence>MFALEGDRERGRAGTSVQLDAQASGSGALVGADDHATVCGTTCGHRHVVTEDVCPPEEAYMPITLPKRAFLSAKGGREHVRAGTYVQHGTHSSATGNQRAGDPVGGTTSGRVAADGSRLSSENKYEASMPSTHPKRAREDESPHDQERKRVRVEEQSAAAHNLPMTREERDFLDNALEHVGNEHARHPADDLGSFNDEPTMEMLSNVENFLFTQRQRWFGQGRLYALSVFESKNTRAIGSELQKCIQTLLEEKAVLNRNLGHCRERIDQLEGDLEDAKDKYHDLYNDYDRVRRHLESRHLPERDHGGSHAGRHVHFAPENPVTQGEGGNPTWGRGSTAHASAGSYAAAQIDTPIVRHTAPAPAEPSQSTMEEGEIDDGALRTEPDAGASNDGGSLARAEKRILVQEKTSDQFPSAGSAREKGTDNLNIVTVADGRDYSEPYFDPAVGISVLPMEGDVAEVDLWHQCVSNALYMPLAIRRQYTLDKARGILYREWDAGDIGIYIVMRACGPAIESQRVRKKRRGEGNTEIKSVGANWAELFRAAVLWGCDSSLRVEGEFSRPRQYSGPETPEAVYMHLLRCGFTRDRMAKGGDVYEYAFRLKRLDTEFRERKSRIESSGELGDAKSIVARVKCVMELKEPRIPPGRPVVRCKVTEKDPLAKELMRELKKLDNMVPDTRM</sequence>
<gene>
    <name evidence="3" type="ORF">AURDEDRAFT_129544</name>
</gene>
<feature type="coiled-coil region" evidence="1">
    <location>
        <begin position="260"/>
        <end position="294"/>
    </location>
</feature>
<dbReference type="Proteomes" id="UP000006514">
    <property type="component" value="Unassembled WGS sequence"/>
</dbReference>
<dbReference type="InParanoid" id="J0CZV3"/>
<protein>
    <submittedName>
        <fullName evidence="3">Uncharacterized protein</fullName>
    </submittedName>
</protein>
<dbReference type="KEGG" id="adl:AURDEDRAFT_129544"/>
<proteinExistence type="predicted"/>
<feature type="compositionally biased region" description="Polar residues" evidence="2">
    <location>
        <begin position="87"/>
        <end position="98"/>
    </location>
</feature>
<feature type="compositionally biased region" description="Basic and acidic residues" evidence="2">
    <location>
        <begin position="1"/>
        <end position="12"/>
    </location>
</feature>
<feature type="region of interest" description="Disordered" evidence="2">
    <location>
        <begin position="358"/>
        <end position="397"/>
    </location>
</feature>
<evidence type="ECO:0000313" key="4">
    <source>
        <dbReference type="Proteomes" id="UP000006514"/>
    </source>
</evidence>
<feature type="region of interest" description="Disordered" evidence="2">
    <location>
        <begin position="87"/>
        <end position="158"/>
    </location>
</feature>
<evidence type="ECO:0000256" key="1">
    <source>
        <dbReference type="SAM" id="Coils"/>
    </source>
</evidence>
<keyword evidence="4" id="KW-1185">Reference proteome</keyword>
<dbReference type="EMBL" id="JH687843">
    <property type="protein sequence ID" value="EJD37354.1"/>
    <property type="molecule type" value="Genomic_DNA"/>
</dbReference>
<dbReference type="AlphaFoldDB" id="J0CZV3"/>